<sequence length="427" mass="48719">MRFVGLQVKKSAISSDHIVYLQESDFDIGLENDPTSFSQAMSSENFNLWHNAMKREMASMDKNQVWELTKLPEGAKPVGCKWVYKTKRNPSGKIERYKARLVAKGYTKKEGIDYRETFSPVSKKDSFRIIMALVAHFDLELHRMDVKTAFLNGDLEEEVYMSQPKGFSHDSDLVCKLKKSIYGLKQASRQWYIKFHNVVSSFGFKENIVDQCIYLKVSGSKYIFLVLYVDDILLASSDMGLLHETKVFPAKNFEIKDMGEASYVIGIEIHRDRSKRILGLFQKAYIEKVLAKFRMSACSSTATPIVKGYKFGIHQSPQNSLEENQMKKFPYASVVGSLMYVQVCTRPNTEFAVGMLGRYQSYPGIEHWKAAKKVMRYLQGTKDLQLIYKHTENLEVVGYSDSDFAGCLDTRKSTSGYIFLLANGAIS</sequence>
<evidence type="ECO:0000259" key="1">
    <source>
        <dbReference type="Pfam" id="PF07727"/>
    </source>
</evidence>
<reference evidence="2" key="1">
    <citation type="submission" date="2020-06" db="EMBL/GenBank/DDBJ databases">
        <authorList>
            <person name="Li T."/>
            <person name="Hu X."/>
            <person name="Zhang T."/>
            <person name="Song X."/>
            <person name="Zhang H."/>
            <person name="Dai N."/>
            <person name="Sheng W."/>
            <person name="Hou X."/>
            <person name="Wei L."/>
        </authorList>
    </citation>
    <scope>NUCLEOTIDE SEQUENCE</scope>
    <source>
        <strain evidence="2">KEN8</strain>
        <tissue evidence="2">Leaf</tissue>
    </source>
</reference>
<dbReference type="PANTHER" id="PTHR11439:SF467">
    <property type="entry name" value="INTEGRASE CATALYTIC DOMAIN-CONTAINING PROTEIN"/>
    <property type="match status" value="1"/>
</dbReference>
<accession>A0AAW2IS98</accession>
<dbReference type="AlphaFoldDB" id="A0AAW2IS98"/>
<dbReference type="Pfam" id="PF07727">
    <property type="entry name" value="RVT_2"/>
    <property type="match status" value="1"/>
</dbReference>
<organism evidence="2">
    <name type="scientific">Sesamum calycinum</name>
    <dbReference type="NCBI Taxonomy" id="2727403"/>
    <lineage>
        <taxon>Eukaryota</taxon>
        <taxon>Viridiplantae</taxon>
        <taxon>Streptophyta</taxon>
        <taxon>Embryophyta</taxon>
        <taxon>Tracheophyta</taxon>
        <taxon>Spermatophyta</taxon>
        <taxon>Magnoliopsida</taxon>
        <taxon>eudicotyledons</taxon>
        <taxon>Gunneridae</taxon>
        <taxon>Pentapetalae</taxon>
        <taxon>asterids</taxon>
        <taxon>lamiids</taxon>
        <taxon>Lamiales</taxon>
        <taxon>Pedaliaceae</taxon>
        <taxon>Sesamum</taxon>
    </lineage>
</organism>
<protein>
    <submittedName>
        <fullName evidence="2">Retrovirus-related Pol polyprotein from transposon TNT 1-94</fullName>
    </submittedName>
</protein>
<comment type="caution">
    <text evidence="2">The sequence shown here is derived from an EMBL/GenBank/DDBJ whole genome shotgun (WGS) entry which is preliminary data.</text>
</comment>
<name>A0AAW2IS98_9LAMI</name>
<evidence type="ECO:0000313" key="2">
    <source>
        <dbReference type="EMBL" id="KAL0284986.1"/>
    </source>
</evidence>
<reference evidence="2" key="2">
    <citation type="journal article" date="2024" name="Plant">
        <title>Genomic evolution and insights into agronomic trait innovations of Sesamum species.</title>
        <authorList>
            <person name="Miao H."/>
            <person name="Wang L."/>
            <person name="Qu L."/>
            <person name="Liu H."/>
            <person name="Sun Y."/>
            <person name="Le M."/>
            <person name="Wang Q."/>
            <person name="Wei S."/>
            <person name="Zheng Y."/>
            <person name="Lin W."/>
            <person name="Duan Y."/>
            <person name="Cao H."/>
            <person name="Xiong S."/>
            <person name="Wang X."/>
            <person name="Wei L."/>
            <person name="Li C."/>
            <person name="Ma Q."/>
            <person name="Ju M."/>
            <person name="Zhao R."/>
            <person name="Li G."/>
            <person name="Mu C."/>
            <person name="Tian Q."/>
            <person name="Mei H."/>
            <person name="Zhang T."/>
            <person name="Gao T."/>
            <person name="Zhang H."/>
        </authorList>
    </citation>
    <scope>NUCLEOTIDE SEQUENCE</scope>
    <source>
        <strain evidence="2">KEN8</strain>
    </source>
</reference>
<feature type="domain" description="Reverse transcriptase Ty1/copia-type" evidence="1">
    <location>
        <begin position="63"/>
        <end position="307"/>
    </location>
</feature>
<gene>
    <name evidence="2" type="ORF">Scaly_2833100</name>
</gene>
<dbReference type="SUPFAM" id="SSF56672">
    <property type="entry name" value="DNA/RNA polymerases"/>
    <property type="match status" value="1"/>
</dbReference>
<proteinExistence type="predicted"/>
<dbReference type="EMBL" id="JACGWM010001972">
    <property type="protein sequence ID" value="KAL0284986.1"/>
    <property type="molecule type" value="Genomic_DNA"/>
</dbReference>
<dbReference type="PANTHER" id="PTHR11439">
    <property type="entry name" value="GAG-POL-RELATED RETROTRANSPOSON"/>
    <property type="match status" value="1"/>
</dbReference>
<dbReference type="InterPro" id="IPR043502">
    <property type="entry name" value="DNA/RNA_pol_sf"/>
</dbReference>
<dbReference type="InterPro" id="IPR013103">
    <property type="entry name" value="RVT_2"/>
</dbReference>